<dbReference type="EMBL" id="JASPKY010000132">
    <property type="protein sequence ID" value="KAK9731448.1"/>
    <property type="molecule type" value="Genomic_DNA"/>
</dbReference>
<accession>A0AAW1LCT2</accession>
<name>A0AAW1LCT2_POPJA</name>
<dbReference type="Proteomes" id="UP001458880">
    <property type="component" value="Unassembled WGS sequence"/>
</dbReference>
<evidence type="ECO:0000313" key="3">
    <source>
        <dbReference type="Proteomes" id="UP001458880"/>
    </source>
</evidence>
<comment type="caution">
    <text evidence="2">The sequence shown here is derived from an EMBL/GenBank/DDBJ whole genome shotgun (WGS) entry which is preliminary data.</text>
</comment>
<proteinExistence type="predicted"/>
<evidence type="ECO:0000313" key="2">
    <source>
        <dbReference type="EMBL" id="KAK9731448.1"/>
    </source>
</evidence>
<evidence type="ECO:0000259" key="1">
    <source>
        <dbReference type="Pfam" id="PF16087"/>
    </source>
</evidence>
<dbReference type="Pfam" id="PF16087">
    <property type="entry name" value="DUF4817"/>
    <property type="match status" value="2"/>
</dbReference>
<keyword evidence="3" id="KW-1185">Reference proteome</keyword>
<organism evidence="2 3">
    <name type="scientific">Popillia japonica</name>
    <name type="common">Japanese beetle</name>
    <dbReference type="NCBI Taxonomy" id="7064"/>
    <lineage>
        <taxon>Eukaryota</taxon>
        <taxon>Metazoa</taxon>
        <taxon>Ecdysozoa</taxon>
        <taxon>Arthropoda</taxon>
        <taxon>Hexapoda</taxon>
        <taxon>Insecta</taxon>
        <taxon>Pterygota</taxon>
        <taxon>Neoptera</taxon>
        <taxon>Endopterygota</taxon>
        <taxon>Coleoptera</taxon>
        <taxon>Polyphaga</taxon>
        <taxon>Scarabaeiformia</taxon>
        <taxon>Scarabaeidae</taxon>
        <taxon>Rutelinae</taxon>
        <taxon>Popillia</taxon>
    </lineage>
</organism>
<protein>
    <submittedName>
        <fullName evidence="2">Helix-turn-helix domain (DUF4817)</fullName>
    </submittedName>
</protein>
<feature type="domain" description="DUF4817" evidence="1">
    <location>
        <begin position="9"/>
        <end position="48"/>
    </location>
</feature>
<dbReference type="PANTHER" id="PTHR47326:SF1">
    <property type="entry name" value="HTH PSQ-TYPE DOMAIN-CONTAINING PROTEIN"/>
    <property type="match status" value="1"/>
</dbReference>
<dbReference type="PANTHER" id="PTHR47326">
    <property type="entry name" value="TRANSPOSABLE ELEMENT TC3 TRANSPOSASE-LIKE PROTEIN"/>
    <property type="match status" value="1"/>
</dbReference>
<gene>
    <name evidence="2" type="ORF">QE152_g13626</name>
</gene>
<reference evidence="2 3" key="1">
    <citation type="journal article" date="2024" name="BMC Genomics">
        <title>De novo assembly and annotation of Popillia japonica's genome with initial clues to its potential as an invasive pest.</title>
        <authorList>
            <person name="Cucini C."/>
            <person name="Boschi S."/>
            <person name="Funari R."/>
            <person name="Cardaioli E."/>
            <person name="Iannotti N."/>
            <person name="Marturano G."/>
            <person name="Paoli F."/>
            <person name="Bruttini M."/>
            <person name="Carapelli A."/>
            <person name="Frati F."/>
            <person name="Nardi F."/>
        </authorList>
    </citation>
    <scope>NUCLEOTIDE SEQUENCE [LARGE SCALE GENOMIC DNA]</scope>
    <source>
        <strain evidence="2">DMR45628</strain>
    </source>
</reference>
<dbReference type="AlphaFoldDB" id="A0AAW1LCT2"/>
<sequence>MPFTYDPNEYVDMLLIYGERRKSSREAANLYRERFPERSHPAHTTFNKELKLRTGSFPCNVKHANHNAPARNAENVINVLAYVALFNMPFTYDPNEYVDMLSIYGECRKNSREAANLYRERFPERSHPAHTTFNKLELKLRTSSFPSNVKHANHNAPARNEENDFWQKKLELVRIQYIEF</sequence>
<feature type="domain" description="DUF4817" evidence="1">
    <location>
        <begin position="96"/>
        <end position="142"/>
    </location>
</feature>
<dbReference type="InterPro" id="IPR032135">
    <property type="entry name" value="DUF4817"/>
</dbReference>